<sequence length="68" mass="7452">MNSQSPDAQPQVPYAHVVEGLHALRDKLVEMSLLLRDYQFEVDAAACKAAVAESDQLLGRIKATGRDN</sequence>
<evidence type="ECO:0000313" key="1">
    <source>
        <dbReference type="EMBL" id="MBB4841988.1"/>
    </source>
</evidence>
<dbReference type="AlphaFoldDB" id="A0A840L6Y9"/>
<keyword evidence="2" id="KW-1185">Reference proteome</keyword>
<accession>A0A840L6Y9</accession>
<reference evidence="1 2" key="1">
    <citation type="submission" date="2020-08" db="EMBL/GenBank/DDBJ databases">
        <title>Functional genomics of gut bacteria from endangered species of beetles.</title>
        <authorList>
            <person name="Carlos-Shanley C."/>
        </authorList>
    </citation>
    <scope>NUCLEOTIDE SEQUENCE [LARGE SCALE GENOMIC DNA]</scope>
    <source>
        <strain evidence="1 2">S00239</strain>
    </source>
</reference>
<organism evidence="1 2">
    <name type="scientific">Roseateles oligotrophus</name>
    <dbReference type="NCBI Taxonomy" id="1769250"/>
    <lineage>
        <taxon>Bacteria</taxon>
        <taxon>Pseudomonadati</taxon>
        <taxon>Pseudomonadota</taxon>
        <taxon>Betaproteobacteria</taxon>
        <taxon>Burkholderiales</taxon>
        <taxon>Sphaerotilaceae</taxon>
        <taxon>Roseateles</taxon>
    </lineage>
</organism>
<comment type="caution">
    <text evidence="1">The sequence shown here is derived from an EMBL/GenBank/DDBJ whole genome shotgun (WGS) entry which is preliminary data.</text>
</comment>
<dbReference type="EMBL" id="JACHLP010000001">
    <property type="protein sequence ID" value="MBB4841988.1"/>
    <property type="molecule type" value="Genomic_DNA"/>
</dbReference>
<protein>
    <submittedName>
        <fullName evidence="1">Oligoribonuclease (3'-5' exoribonuclease)</fullName>
    </submittedName>
</protein>
<evidence type="ECO:0000313" key="2">
    <source>
        <dbReference type="Proteomes" id="UP000562027"/>
    </source>
</evidence>
<name>A0A840L6Y9_9BURK</name>
<dbReference type="Proteomes" id="UP000562027">
    <property type="component" value="Unassembled WGS sequence"/>
</dbReference>
<dbReference type="RefSeq" id="WP_184295819.1">
    <property type="nucleotide sequence ID" value="NZ_JACHLP010000001.1"/>
</dbReference>
<gene>
    <name evidence="1" type="ORF">HNP55_000483</name>
</gene>
<proteinExistence type="predicted"/>